<dbReference type="EMBL" id="OW240912">
    <property type="protein sequence ID" value="CAH2223645.1"/>
    <property type="molecule type" value="Genomic_DNA"/>
</dbReference>
<feature type="region of interest" description="Disordered" evidence="1">
    <location>
        <begin position="37"/>
        <end position="60"/>
    </location>
</feature>
<accession>A0AAD1VQ12</accession>
<sequence>TKGVAMRISQSKKYCGGQPEQLTLFVRPFGNVMGAHQLLDTRSAEDTDPAKTAAENHSQT</sequence>
<evidence type="ECO:0000313" key="3">
    <source>
        <dbReference type="Proteomes" id="UP001295444"/>
    </source>
</evidence>
<dbReference type="AlphaFoldDB" id="A0AAD1VQ12"/>
<name>A0AAD1VQ12_PELCU</name>
<protein>
    <submittedName>
        <fullName evidence="2">Uncharacterized protein</fullName>
    </submittedName>
</protein>
<evidence type="ECO:0000256" key="1">
    <source>
        <dbReference type="SAM" id="MobiDB-lite"/>
    </source>
</evidence>
<dbReference type="Proteomes" id="UP001295444">
    <property type="component" value="Chromosome 01"/>
</dbReference>
<feature type="non-terminal residue" evidence="2">
    <location>
        <position position="1"/>
    </location>
</feature>
<gene>
    <name evidence="2" type="ORF">PECUL_23A011067</name>
</gene>
<keyword evidence="3" id="KW-1185">Reference proteome</keyword>
<organism evidence="2 3">
    <name type="scientific">Pelobates cultripes</name>
    <name type="common">Western spadefoot toad</name>
    <dbReference type="NCBI Taxonomy" id="61616"/>
    <lineage>
        <taxon>Eukaryota</taxon>
        <taxon>Metazoa</taxon>
        <taxon>Chordata</taxon>
        <taxon>Craniata</taxon>
        <taxon>Vertebrata</taxon>
        <taxon>Euteleostomi</taxon>
        <taxon>Amphibia</taxon>
        <taxon>Batrachia</taxon>
        <taxon>Anura</taxon>
        <taxon>Pelobatoidea</taxon>
        <taxon>Pelobatidae</taxon>
        <taxon>Pelobates</taxon>
    </lineage>
</organism>
<proteinExistence type="predicted"/>
<feature type="non-terminal residue" evidence="2">
    <location>
        <position position="60"/>
    </location>
</feature>
<reference evidence="2" key="1">
    <citation type="submission" date="2022-03" db="EMBL/GenBank/DDBJ databases">
        <authorList>
            <person name="Alioto T."/>
            <person name="Alioto T."/>
            <person name="Gomez Garrido J."/>
        </authorList>
    </citation>
    <scope>NUCLEOTIDE SEQUENCE</scope>
</reference>
<evidence type="ECO:0000313" key="2">
    <source>
        <dbReference type="EMBL" id="CAH2223645.1"/>
    </source>
</evidence>